<dbReference type="Gene3D" id="3.20.20.80">
    <property type="entry name" value="Glycosidases"/>
    <property type="match status" value="1"/>
</dbReference>
<accession>A0A285X4Z4</accession>
<dbReference type="InterPro" id="IPR006047">
    <property type="entry name" value="GH13_cat_dom"/>
</dbReference>
<dbReference type="CDD" id="cd11313">
    <property type="entry name" value="AmyAc_arch_bac_AmyA"/>
    <property type="match status" value="1"/>
</dbReference>
<dbReference type="Proteomes" id="UP000219193">
    <property type="component" value="Unassembled WGS sequence"/>
</dbReference>
<dbReference type="SUPFAM" id="SSF51011">
    <property type="entry name" value="Glycosyl hydrolase domain"/>
    <property type="match status" value="1"/>
</dbReference>
<protein>
    <submittedName>
        <fullName evidence="2">Maltogenic Amylase, C-terminal domain</fullName>
    </submittedName>
</protein>
<gene>
    <name evidence="2" type="ORF">SAMN06296241_1972</name>
</gene>
<dbReference type="Gene3D" id="2.60.40.1180">
    <property type="entry name" value="Golgi alpha-mannosidase II"/>
    <property type="match status" value="1"/>
</dbReference>
<evidence type="ECO:0000313" key="2">
    <source>
        <dbReference type="EMBL" id="SOC80423.1"/>
    </source>
</evidence>
<dbReference type="GO" id="GO:0005975">
    <property type="term" value="P:carbohydrate metabolic process"/>
    <property type="evidence" value="ECO:0007669"/>
    <property type="project" value="InterPro"/>
</dbReference>
<keyword evidence="3" id="KW-1185">Reference proteome</keyword>
<dbReference type="PROSITE" id="PS51257">
    <property type="entry name" value="PROKAR_LIPOPROTEIN"/>
    <property type="match status" value="1"/>
</dbReference>
<dbReference type="OrthoDB" id="9805159at2"/>
<feature type="domain" description="Glycosyl hydrolase family 13 catalytic" evidence="1">
    <location>
        <begin position="59"/>
        <end position="390"/>
    </location>
</feature>
<name>A0A285X4Z4_9FLAO</name>
<proteinExistence type="predicted"/>
<dbReference type="PANTHER" id="PTHR47786">
    <property type="entry name" value="ALPHA-1,4-GLUCAN:MALTOSE-1-PHOSPHATE MALTOSYLTRANSFERASE"/>
    <property type="match status" value="1"/>
</dbReference>
<dbReference type="InterPro" id="IPR017853">
    <property type="entry name" value="GH"/>
</dbReference>
<dbReference type="SMART" id="SM00642">
    <property type="entry name" value="Aamy"/>
    <property type="match status" value="1"/>
</dbReference>
<dbReference type="PANTHER" id="PTHR47786:SF2">
    <property type="entry name" value="GLYCOSYL HYDROLASE FAMILY 13 CATALYTIC DOMAIN-CONTAINING PROTEIN"/>
    <property type="match status" value="1"/>
</dbReference>
<dbReference type="InterPro" id="IPR013780">
    <property type="entry name" value="Glyco_hydro_b"/>
</dbReference>
<evidence type="ECO:0000313" key="3">
    <source>
        <dbReference type="Proteomes" id="UP000219193"/>
    </source>
</evidence>
<dbReference type="SUPFAM" id="SSF51445">
    <property type="entry name" value="(Trans)glycosidases"/>
    <property type="match status" value="1"/>
</dbReference>
<evidence type="ECO:0000259" key="1">
    <source>
        <dbReference type="SMART" id="SM00642"/>
    </source>
</evidence>
<organism evidence="2 3">
    <name type="scientific">Salinimicrobium sediminis</name>
    <dbReference type="NCBI Taxonomy" id="1343891"/>
    <lineage>
        <taxon>Bacteria</taxon>
        <taxon>Pseudomonadati</taxon>
        <taxon>Bacteroidota</taxon>
        <taxon>Flavobacteriia</taxon>
        <taxon>Flavobacteriales</taxon>
        <taxon>Flavobacteriaceae</taxon>
        <taxon>Salinimicrobium</taxon>
    </lineage>
</organism>
<dbReference type="InterPro" id="IPR032091">
    <property type="entry name" value="Malt_amylase-like_C"/>
</dbReference>
<reference evidence="3" key="1">
    <citation type="submission" date="2017-09" db="EMBL/GenBank/DDBJ databases">
        <authorList>
            <person name="Varghese N."/>
            <person name="Submissions S."/>
        </authorList>
    </citation>
    <scope>NUCLEOTIDE SEQUENCE [LARGE SCALE GENOMIC DNA]</scope>
    <source>
        <strain evidence="3">CGMCC 1.12641</strain>
    </source>
</reference>
<dbReference type="Pfam" id="PF00128">
    <property type="entry name" value="Alpha-amylase"/>
    <property type="match status" value="1"/>
</dbReference>
<dbReference type="EMBL" id="OCMF01000002">
    <property type="protein sequence ID" value="SOC80423.1"/>
    <property type="molecule type" value="Genomic_DNA"/>
</dbReference>
<sequence length="479" mass="55278">MKRISIFLLGILTLASCKNEPEQTVAVEEQEEQSIEPVNNEVLESAVIYEANIRQYSPEGTFDAFTEDIPQLKDLGVKVIWLMPIYPISEARRKATNDKSIEDIEDPEERKKYLGSYYAIADYTGVNPEFGTKEDFDELVETAHANGMYVILDWVANHTGWDHPWLEENPDFYTQNEKGEPVDPLNPATGESWGWTDVADLNYENKELWDAMTADMKYWVDEHDIDGFRADVAGEVPTEFWEQAVPKLKETKPLFMLAESEDKDLFHNAFDMGYNWEGHHLKNQLAQGKVTVEAWDEYMKKIDTTYQQDDYLMNFVTNHDENSWNGTVRERMGDAAEAMVALTYTIPGMPLIYSGQEYDMDHRLKFFEKDTIPKTKGVMWPLMEKLGQLKNQNPALNGGKEAADYTRLKTSADEQILAFERSKNGEKVIYIANLSDKPVNFSLELTEELQPYLGKKELKKEKNDQYHFAPWEYVILANN</sequence>
<dbReference type="RefSeq" id="WP_097056195.1">
    <property type="nucleotide sequence ID" value="NZ_OCMF01000002.1"/>
</dbReference>
<dbReference type="AlphaFoldDB" id="A0A285X4Z4"/>
<dbReference type="Pfam" id="PF16657">
    <property type="entry name" value="Malt_amylase_C"/>
    <property type="match status" value="1"/>
</dbReference>